<organism evidence="1 2">
    <name type="scientific">Accumulibacter regalis</name>
    <dbReference type="NCBI Taxonomy" id="522306"/>
    <lineage>
        <taxon>Bacteria</taxon>
        <taxon>Pseudomonadati</taxon>
        <taxon>Pseudomonadota</taxon>
        <taxon>Betaproteobacteria</taxon>
        <taxon>Candidatus Accumulibacter</taxon>
    </lineage>
</organism>
<name>A0A011PIV5_ACCRE</name>
<dbReference type="PATRIC" id="fig|1454004.3.peg.2662"/>
<evidence type="ECO:0000313" key="2">
    <source>
        <dbReference type="Proteomes" id="UP000022141"/>
    </source>
</evidence>
<proteinExistence type="predicted"/>
<keyword evidence="2" id="KW-1185">Reference proteome</keyword>
<sequence>MTTKQTIQTTVTDTNGRLQGAMDIQVEFSDFVPNIIIHDGKTFFATGKEGVNTKTGSAVIEAASDDDRARIWIARDASRIWED</sequence>
<dbReference type="AlphaFoldDB" id="A0A011PIV5"/>
<dbReference type="eggNOG" id="ENOG50340Q0">
    <property type="taxonomic scope" value="Bacteria"/>
</dbReference>
<gene>
    <name evidence="1" type="ORF">AW11_02575</name>
</gene>
<dbReference type="Proteomes" id="UP000022141">
    <property type="component" value="Unassembled WGS sequence"/>
</dbReference>
<reference evidence="1" key="1">
    <citation type="submission" date="2014-02" db="EMBL/GenBank/DDBJ databases">
        <title>Expanding our view of genomic diversity in Candidatus Accumulibacter clades.</title>
        <authorList>
            <person name="Skennerton C.T."/>
            <person name="Barr J.J."/>
            <person name="Slater F.R."/>
            <person name="Bond P.L."/>
            <person name="Tyson G.W."/>
        </authorList>
    </citation>
    <scope>NUCLEOTIDE SEQUENCE [LARGE SCALE GENOMIC DNA]</scope>
</reference>
<comment type="caution">
    <text evidence="1">The sequence shown here is derived from an EMBL/GenBank/DDBJ whole genome shotgun (WGS) entry which is preliminary data.</text>
</comment>
<protein>
    <submittedName>
        <fullName evidence="1">Uncharacterized protein</fullName>
    </submittedName>
</protein>
<evidence type="ECO:0000313" key="1">
    <source>
        <dbReference type="EMBL" id="EXI87446.1"/>
    </source>
</evidence>
<dbReference type="EMBL" id="JEMY01000034">
    <property type="protein sequence ID" value="EXI87446.1"/>
    <property type="molecule type" value="Genomic_DNA"/>
</dbReference>
<dbReference type="STRING" id="1454004.AW11_02575"/>
<accession>A0A011PIV5</accession>